<dbReference type="AlphaFoldDB" id="A0A6J4JFW4"/>
<dbReference type="EMBL" id="CADCTK010000701">
    <property type="protein sequence ID" value="CAA9275207.1"/>
    <property type="molecule type" value="Genomic_DNA"/>
</dbReference>
<accession>A0A6J4JFW4</accession>
<organism evidence="1">
    <name type="scientific">uncultured Chloroflexia bacterium</name>
    <dbReference type="NCBI Taxonomy" id="1672391"/>
    <lineage>
        <taxon>Bacteria</taxon>
        <taxon>Bacillati</taxon>
        <taxon>Chloroflexota</taxon>
        <taxon>Chloroflexia</taxon>
        <taxon>environmental samples</taxon>
    </lineage>
</organism>
<name>A0A6J4JFW4_9CHLR</name>
<dbReference type="InterPro" id="IPR029058">
    <property type="entry name" value="AB_hydrolase_fold"/>
</dbReference>
<proteinExistence type="predicted"/>
<protein>
    <submittedName>
        <fullName evidence="1">Putative esterase</fullName>
    </submittedName>
</protein>
<dbReference type="Gene3D" id="3.40.50.1820">
    <property type="entry name" value="alpha/beta hydrolase"/>
    <property type="match status" value="1"/>
</dbReference>
<sequence length="110" mass="12402">MPSWEELDQGNELRGLGEAERRRMRERAVDQPFGTTTQPVRLTNPAREALPKTAIWCSLTVAEVQELIATYPEVCSELTTPGWQVVELPTGHWPMFSRPRELAELLGSLA</sequence>
<reference evidence="1" key="1">
    <citation type="submission" date="2020-02" db="EMBL/GenBank/DDBJ databases">
        <authorList>
            <person name="Meier V. D."/>
        </authorList>
    </citation>
    <scope>NUCLEOTIDE SEQUENCE</scope>
    <source>
        <strain evidence="1">AVDCRST_MAG26</strain>
    </source>
</reference>
<gene>
    <name evidence="1" type="ORF">AVDCRST_MAG26-3028</name>
</gene>
<evidence type="ECO:0000313" key="1">
    <source>
        <dbReference type="EMBL" id="CAA9275207.1"/>
    </source>
</evidence>